<feature type="domain" description="Ice-binding protein C-terminal" evidence="2">
    <location>
        <begin position="192"/>
        <end position="214"/>
    </location>
</feature>
<organism evidence="3 4">
    <name type="scientific">Luteolibacter arcticus</name>
    <dbReference type="NCBI Taxonomy" id="1581411"/>
    <lineage>
        <taxon>Bacteria</taxon>
        <taxon>Pseudomonadati</taxon>
        <taxon>Verrucomicrobiota</taxon>
        <taxon>Verrucomicrobiia</taxon>
        <taxon>Verrucomicrobiales</taxon>
        <taxon>Verrucomicrobiaceae</taxon>
        <taxon>Luteolibacter</taxon>
    </lineage>
</organism>
<dbReference type="NCBIfam" id="TIGR02595">
    <property type="entry name" value="PEP_CTERM"/>
    <property type="match status" value="1"/>
</dbReference>
<dbReference type="Pfam" id="PF07589">
    <property type="entry name" value="PEP-CTERM"/>
    <property type="match status" value="1"/>
</dbReference>
<feature type="signal peptide" evidence="1">
    <location>
        <begin position="1"/>
        <end position="18"/>
    </location>
</feature>
<evidence type="ECO:0000313" key="4">
    <source>
        <dbReference type="Proteomes" id="UP001320876"/>
    </source>
</evidence>
<comment type="caution">
    <text evidence="3">The sequence shown here is derived from an EMBL/GenBank/DDBJ whole genome shotgun (WGS) entry which is preliminary data.</text>
</comment>
<keyword evidence="1" id="KW-0732">Signal</keyword>
<name>A0ABT3GQT3_9BACT</name>
<dbReference type="InterPro" id="IPR013424">
    <property type="entry name" value="Ice-binding_C"/>
</dbReference>
<keyword evidence="4" id="KW-1185">Reference proteome</keyword>
<evidence type="ECO:0000313" key="3">
    <source>
        <dbReference type="EMBL" id="MCW1925852.1"/>
    </source>
</evidence>
<evidence type="ECO:0000256" key="1">
    <source>
        <dbReference type="SAM" id="SignalP"/>
    </source>
</evidence>
<feature type="chain" id="PRO_5046428998" evidence="1">
    <location>
        <begin position="19"/>
        <end position="215"/>
    </location>
</feature>
<accession>A0ABT3GQT3</accession>
<reference evidence="3 4" key="1">
    <citation type="submission" date="2022-10" db="EMBL/GenBank/DDBJ databases">
        <title>Luteolibacter arcticus strain CCTCC AB 2014275, whole genome shotgun sequencing project.</title>
        <authorList>
            <person name="Zhao G."/>
            <person name="Shen L."/>
        </authorList>
    </citation>
    <scope>NUCLEOTIDE SEQUENCE [LARGE SCALE GENOMIC DNA]</scope>
    <source>
        <strain evidence="3 4">CCTCC AB 2014275</strain>
    </source>
</reference>
<gene>
    <name evidence="3" type="ORF">OKA05_25055</name>
</gene>
<protein>
    <submittedName>
        <fullName evidence="3">PEP-CTERM sorting domain-containing protein</fullName>
    </submittedName>
</protein>
<evidence type="ECO:0000259" key="2">
    <source>
        <dbReference type="Pfam" id="PF07589"/>
    </source>
</evidence>
<dbReference type="EMBL" id="JAPDDT010000018">
    <property type="protein sequence ID" value="MCW1925852.1"/>
    <property type="molecule type" value="Genomic_DNA"/>
</dbReference>
<dbReference type="Proteomes" id="UP001320876">
    <property type="component" value="Unassembled WGS sequence"/>
</dbReference>
<dbReference type="RefSeq" id="WP_264489959.1">
    <property type="nucleotide sequence ID" value="NZ_JAPDDT010000018.1"/>
</dbReference>
<sequence>MKCLPLLALLLGATTAHSQTLDWGNEVFDNLVDSSGAALGNTFVFELGAFDAGFTPNESNVEDWVAHWNVFDRASYNESIGYFASSVKMQADGTSNSAWLTPGSGSFEGLEAFLFIRNGDLPMPLTEWLLARASTWIFPAADPECCPNGLPTQWAVNDIDDETPVFGGVDGIPGGGIVGSPSPNGLQTHTFVPEPAAFLLLALGGLVALGRRRRL</sequence>
<proteinExistence type="predicted"/>